<sequence length="1015" mass="115405">MIPTEHEPLRSKILLEAAITSERPRARRGGLIGAAMMNDADLDTGRLLMTAAIPHLRRAFASRDCLAAGDRCLEMIGKDNGRNPETVGSADGNSDRLKGFREILYQSLAVRDSRNVQIRWPRRDAPINRRPKGTCPGSFSRGGVLEVDRHVFWQLPVPTVSQFDHPPQNSSKNIQNIPKNLSSYINDCCPGMIIEDYPPIITVDDRRWSRRKPLDQGEYSPDYKVYRRPRENLEEDYLTLNSPTQKTKDYPDNRPESWNYSFFRIFDESSSQEDVFENVAQPVMESALDGYNGTIFAYGQTASGKTYSIIGHRGVRGIIPRCLQYLFDVIQKRPENVYTVEVAFLEIYNENGYDLLDRRQREFAVTRLEDLPRVTIQEDENGQLHLKNLTFHGVGCLEDAFELLLVGDNNRVTTETPMNPQSSRSHCIFTIILSMKEFGADRYKRVKVHLVDLAGSERVYKCSITGTILTEAKHINLSLHYLEQVIVCLGQETAGHIPYRNSYLTSILRDSLGGNCMTTMLATLSLASSNMEETISTCRFAQRVALIKNDVRLVLETSIQSENALLKLENERLKQHIRTLTGQTESQELSAEIKWKLDSQIRNFLESNTKICWDYSPKSIDYCFDNFKRTVQLCRDPNSCLKKMEYYKDMVLQRDKEISLLIDLLKKERGKQQCNLKEGLTGDGESNTKLTDKSRTRNGDSEGIKLCTESIGEPCLEMIQPTSNRCLLTTVLENRTKNAENTLTNVNTSSTIANVLGDKIISTSNHILPKKHKKKLKDSKSVLLNHIENNLQSINIDESRTNCNKNDVNNGVNAATNNIAKIVSRKNSLEQISMIRKISTENLKPELLNCNVVNLTMPNSTEDKDKSIGQEENQQSLRKSEKKQIRHGDIKPATKRNIRSRHNSQTELTINEECNTNRKTASQNIITEDINEQDHSISFYQKTLKSSVCSFTAEWPEKSNIISGRRRVEKEGFDAKTEYNGNNDSFEDSLPLTGDPEIDEEIIAFYKAKRSGGIY</sequence>
<dbReference type="GO" id="GO:0015630">
    <property type="term" value="C:microtubule cytoskeleton"/>
    <property type="evidence" value="ECO:0007669"/>
    <property type="project" value="UniProtKB-ARBA"/>
</dbReference>
<organism evidence="8 9">
    <name type="scientific">Dufourea novaeangliae</name>
    <name type="common">Sweat bee</name>
    <dbReference type="NCBI Taxonomy" id="178035"/>
    <lineage>
        <taxon>Eukaryota</taxon>
        <taxon>Metazoa</taxon>
        <taxon>Ecdysozoa</taxon>
        <taxon>Arthropoda</taxon>
        <taxon>Hexapoda</taxon>
        <taxon>Insecta</taxon>
        <taxon>Pterygota</taxon>
        <taxon>Neoptera</taxon>
        <taxon>Endopterygota</taxon>
        <taxon>Hymenoptera</taxon>
        <taxon>Apocrita</taxon>
        <taxon>Aculeata</taxon>
        <taxon>Apoidea</taxon>
        <taxon>Anthophila</taxon>
        <taxon>Halictidae</taxon>
        <taxon>Rophitinae</taxon>
        <taxon>Dufourea</taxon>
    </lineage>
</organism>
<dbReference type="SMART" id="SM00129">
    <property type="entry name" value="KISc"/>
    <property type="match status" value="1"/>
</dbReference>
<evidence type="ECO:0000256" key="1">
    <source>
        <dbReference type="ARBA" id="ARBA00004245"/>
    </source>
</evidence>
<keyword evidence="3 5" id="KW-0067">ATP-binding</keyword>
<feature type="binding site" evidence="5">
    <location>
        <begin position="299"/>
        <end position="306"/>
    </location>
    <ligand>
        <name>ATP</name>
        <dbReference type="ChEBI" id="CHEBI:30616"/>
    </ligand>
</feature>
<dbReference type="SUPFAM" id="SSF52540">
    <property type="entry name" value="P-loop containing nucleoside triphosphate hydrolases"/>
    <property type="match status" value="1"/>
</dbReference>
<feature type="compositionally biased region" description="Basic and acidic residues" evidence="6">
    <location>
        <begin position="690"/>
        <end position="700"/>
    </location>
</feature>
<keyword evidence="5" id="KW-0505">Motor protein</keyword>
<keyword evidence="4" id="KW-0206">Cytoskeleton</keyword>
<dbReference type="Gene3D" id="3.40.850.10">
    <property type="entry name" value="Kinesin motor domain"/>
    <property type="match status" value="1"/>
</dbReference>
<feature type="compositionally biased region" description="Basic and acidic residues" evidence="6">
    <location>
        <begin position="878"/>
        <end position="892"/>
    </location>
</feature>
<dbReference type="GO" id="GO:0005524">
    <property type="term" value="F:ATP binding"/>
    <property type="evidence" value="ECO:0007669"/>
    <property type="project" value="UniProtKB-UniRule"/>
</dbReference>
<evidence type="ECO:0000256" key="4">
    <source>
        <dbReference type="ARBA" id="ARBA00023212"/>
    </source>
</evidence>
<gene>
    <name evidence="8" type="ORF">WN55_07141</name>
</gene>
<keyword evidence="4" id="KW-0963">Cytoplasm</keyword>
<accession>A0A154P293</accession>
<dbReference type="InterPro" id="IPR001752">
    <property type="entry name" value="Kinesin_motor_dom"/>
</dbReference>
<comment type="similarity">
    <text evidence="5">Belongs to the TRAFAC class myosin-kinesin ATPase superfamily. Kinesin family.</text>
</comment>
<dbReference type="GO" id="GO:0003777">
    <property type="term" value="F:microtubule motor activity"/>
    <property type="evidence" value="ECO:0007669"/>
    <property type="project" value="InterPro"/>
</dbReference>
<evidence type="ECO:0000313" key="8">
    <source>
        <dbReference type="EMBL" id="KZC06055.1"/>
    </source>
</evidence>
<feature type="region of interest" description="Disordered" evidence="6">
    <location>
        <begin position="676"/>
        <end position="700"/>
    </location>
</feature>
<dbReference type="OrthoDB" id="3176171at2759"/>
<feature type="domain" description="Kinesin motor" evidence="7">
    <location>
        <begin position="204"/>
        <end position="547"/>
    </location>
</feature>
<dbReference type="STRING" id="178035.A0A154P293"/>
<dbReference type="EMBL" id="KQ434804">
    <property type="protein sequence ID" value="KZC06055.1"/>
    <property type="molecule type" value="Genomic_DNA"/>
</dbReference>
<protein>
    <submittedName>
        <fullName evidence="8">Kinesin-like protein KIF6</fullName>
    </submittedName>
</protein>
<name>A0A154P293_DUFNO</name>
<dbReference type="PROSITE" id="PS50067">
    <property type="entry name" value="KINESIN_MOTOR_2"/>
    <property type="match status" value="1"/>
</dbReference>
<evidence type="ECO:0000256" key="5">
    <source>
        <dbReference type="PROSITE-ProRule" id="PRU00283"/>
    </source>
</evidence>
<dbReference type="PANTHER" id="PTHR47968:SF67">
    <property type="entry name" value="KINESIN MOTOR DOMAIN-CONTAINING PROTEIN"/>
    <property type="match status" value="1"/>
</dbReference>
<keyword evidence="9" id="KW-1185">Reference proteome</keyword>
<evidence type="ECO:0000313" key="9">
    <source>
        <dbReference type="Proteomes" id="UP000076502"/>
    </source>
</evidence>
<dbReference type="InterPro" id="IPR027417">
    <property type="entry name" value="P-loop_NTPase"/>
</dbReference>
<reference evidence="8 9" key="1">
    <citation type="submission" date="2015-07" db="EMBL/GenBank/DDBJ databases">
        <title>The genome of Dufourea novaeangliae.</title>
        <authorList>
            <person name="Pan H."/>
            <person name="Kapheim K."/>
        </authorList>
    </citation>
    <scope>NUCLEOTIDE SEQUENCE [LARGE SCALE GENOMIC DNA]</scope>
    <source>
        <strain evidence="8">0120121106</strain>
        <tissue evidence="8">Whole body</tissue>
    </source>
</reference>
<evidence type="ECO:0000256" key="2">
    <source>
        <dbReference type="ARBA" id="ARBA00022741"/>
    </source>
</evidence>
<evidence type="ECO:0000256" key="3">
    <source>
        <dbReference type="ARBA" id="ARBA00022840"/>
    </source>
</evidence>
<dbReference type="GO" id="GO:0007018">
    <property type="term" value="P:microtubule-based movement"/>
    <property type="evidence" value="ECO:0007669"/>
    <property type="project" value="InterPro"/>
</dbReference>
<dbReference type="AlphaFoldDB" id="A0A154P293"/>
<dbReference type="Proteomes" id="UP000076502">
    <property type="component" value="Unassembled WGS sequence"/>
</dbReference>
<dbReference type="InterPro" id="IPR036961">
    <property type="entry name" value="Kinesin_motor_dom_sf"/>
</dbReference>
<proteinExistence type="inferred from homology"/>
<keyword evidence="2 5" id="KW-0547">Nucleotide-binding</keyword>
<feature type="region of interest" description="Disordered" evidence="6">
    <location>
        <begin position="858"/>
        <end position="896"/>
    </location>
</feature>
<evidence type="ECO:0000256" key="6">
    <source>
        <dbReference type="SAM" id="MobiDB-lite"/>
    </source>
</evidence>
<dbReference type="InterPro" id="IPR027640">
    <property type="entry name" value="Kinesin-like_fam"/>
</dbReference>
<comment type="subcellular location">
    <subcellularLocation>
        <location evidence="1">Cytoplasm</location>
        <location evidence="1">Cytoskeleton</location>
    </subcellularLocation>
</comment>
<dbReference type="PRINTS" id="PR00380">
    <property type="entry name" value="KINESINHEAVY"/>
</dbReference>
<dbReference type="GO" id="GO:0008017">
    <property type="term" value="F:microtubule binding"/>
    <property type="evidence" value="ECO:0007669"/>
    <property type="project" value="InterPro"/>
</dbReference>
<dbReference type="Pfam" id="PF00225">
    <property type="entry name" value="Kinesin"/>
    <property type="match status" value="1"/>
</dbReference>
<dbReference type="PANTHER" id="PTHR47968">
    <property type="entry name" value="CENTROMERE PROTEIN E"/>
    <property type="match status" value="1"/>
</dbReference>
<evidence type="ECO:0000259" key="7">
    <source>
        <dbReference type="PROSITE" id="PS50067"/>
    </source>
</evidence>